<proteinExistence type="predicted"/>
<accession>A0A5A7Q300</accession>
<gene>
    <name evidence="3" type="ORF">STAS_16142</name>
</gene>
<evidence type="ECO:0000313" key="3">
    <source>
        <dbReference type="EMBL" id="GER39525.1"/>
    </source>
</evidence>
<dbReference type="PANTHER" id="PTHR34807">
    <property type="entry name" value="OS08G0270800 PROTEIN"/>
    <property type="match status" value="1"/>
</dbReference>
<organism evidence="3 4">
    <name type="scientific">Striga asiatica</name>
    <name type="common">Asiatic witchweed</name>
    <name type="synonym">Buchnera asiatica</name>
    <dbReference type="NCBI Taxonomy" id="4170"/>
    <lineage>
        <taxon>Eukaryota</taxon>
        <taxon>Viridiplantae</taxon>
        <taxon>Streptophyta</taxon>
        <taxon>Embryophyta</taxon>
        <taxon>Tracheophyta</taxon>
        <taxon>Spermatophyta</taxon>
        <taxon>Magnoliopsida</taxon>
        <taxon>eudicotyledons</taxon>
        <taxon>Gunneridae</taxon>
        <taxon>Pentapetalae</taxon>
        <taxon>asterids</taxon>
        <taxon>lamiids</taxon>
        <taxon>Lamiales</taxon>
        <taxon>Orobanchaceae</taxon>
        <taxon>Buchnereae</taxon>
        <taxon>Striga</taxon>
    </lineage>
</organism>
<evidence type="ECO:0000256" key="2">
    <source>
        <dbReference type="SAM" id="MobiDB-lite"/>
    </source>
</evidence>
<dbReference type="EMBL" id="BKCP01005683">
    <property type="protein sequence ID" value="GER39525.1"/>
    <property type="molecule type" value="Genomic_DNA"/>
</dbReference>
<dbReference type="PANTHER" id="PTHR34807:SF3">
    <property type="entry name" value="OS08G0270800 PROTEIN"/>
    <property type="match status" value="1"/>
</dbReference>
<name>A0A5A7Q300_STRAF</name>
<comment type="caution">
    <text evidence="3">The sequence shown here is derived from an EMBL/GenBank/DDBJ whole genome shotgun (WGS) entry which is preliminary data.</text>
</comment>
<evidence type="ECO:0000313" key="4">
    <source>
        <dbReference type="Proteomes" id="UP000325081"/>
    </source>
</evidence>
<keyword evidence="3" id="KW-0371">Homeobox</keyword>
<dbReference type="OrthoDB" id="993453at2759"/>
<evidence type="ECO:0000256" key="1">
    <source>
        <dbReference type="SAM" id="Coils"/>
    </source>
</evidence>
<keyword evidence="3" id="KW-0238">DNA-binding</keyword>
<feature type="coiled-coil region" evidence="1">
    <location>
        <begin position="23"/>
        <end position="57"/>
    </location>
</feature>
<protein>
    <submittedName>
        <fullName evidence="3">Homeobox-leucine zipper protein family</fullName>
    </submittedName>
</protein>
<feature type="region of interest" description="Disordered" evidence="2">
    <location>
        <begin position="141"/>
        <end position="178"/>
    </location>
</feature>
<dbReference type="AlphaFoldDB" id="A0A5A7Q300"/>
<keyword evidence="4" id="KW-1185">Reference proteome</keyword>
<keyword evidence="1" id="KW-0175">Coiled coil</keyword>
<dbReference type="Proteomes" id="UP000325081">
    <property type="component" value="Unassembled WGS sequence"/>
</dbReference>
<dbReference type="GO" id="GO:0003677">
    <property type="term" value="F:DNA binding"/>
    <property type="evidence" value="ECO:0007669"/>
    <property type="project" value="UniProtKB-KW"/>
</dbReference>
<sequence length="299" mass="33501">MPKKGKGVVFDSTPNFGVGPYEDAKAKLKHQNLMQDYEELQKETDAMKSKLEAANKRKLILAAEVRFLRKRYEHLLKSKNMVSSQEHMQKKNPLKLAKSSKEPVFITNEASQHILPKVSQPKKRKQYLVEQAALSNAFAATIDQSHNKGKQTTKRSSTPVSNRNQKEKKRKKEAVAPNMALLHGKSQKESILCGNDMGLRNPTVTFDLNEDGCSNGKEAAFPSRAPIFDLNEILTGDEDFGMNVEAARSEEAKKSLIRGINEEQQNDLKLGLCRNSGEGSSRVVGKRKISWQDPLALRV</sequence>
<reference evidence="4" key="1">
    <citation type="journal article" date="2019" name="Curr. Biol.">
        <title>Genome Sequence of Striga asiatica Provides Insight into the Evolution of Plant Parasitism.</title>
        <authorList>
            <person name="Yoshida S."/>
            <person name="Kim S."/>
            <person name="Wafula E.K."/>
            <person name="Tanskanen J."/>
            <person name="Kim Y.M."/>
            <person name="Honaas L."/>
            <person name="Yang Z."/>
            <person name="Spallek T."/>
            <person name="Conn C.E."/>
            <person name="Ichihashi Y."/>
            <person name="Cheong K."/>
            <person name="Cui S."/>
            <person name="Der J.P."/>
            <person name="Gundlach H."/>
            <person name="Jiao Y."/>
            <person name="Hori C."/>
            <person name="Ishida J.K."/>
            <person name="Kasahara H."/>
            <person name="Kiba T."/>
            <person name="Kim M.S."/>
            <person name="Koo N."/>
            <person name="Laohavisit A."/>
            <person name="Lee Y.H."/>
            <person name="Lumba S."/>
            <person name="McCourt P."/>
            <person name="Mortimer J.C."/>
            <person name="Mutuku J.M."/>
            <person name="Nomura T."/>
            <person name="Sasaki-Sekimoto Y."/>
            <person name="Seto Y."/>
            <person name="Wang Y."/>
            <person name="Wakatake T."/>
            <person name="Sakakibara H."/>
            <person name="Demura T."/>
            <person name="Yamaguchi S."/>
            <person name="Yoneyama K."/>
            <person name="Manabe R.I."/>
            <person name="Nelson D.C."/>
            <person name="Schulman A.H."/>
            <person name="Timko M.P."/>
            <person name="dePamphilis C.W."/>
            <person name="Choi D."/>
            <person name="Shirasu K."/>
        </authorList>
    </citation>
    <scope>NUCLEOTIDE SEQUENCE [LARGE SCALE GENOMIC DNA]</scope>
    <source>
        <strain evidence="4">cv. UVA1</strain>
    </source>
</reference>